<sequence length="482" mass="51162">MSDSSSSRLAAELRTWIAGRAPGTRLPSTRTLAKEHGLGPVTVQEALRSLTADGLVETRPGVGTFIATASETRRVRPTDFSWQVGALGERAGRIPGESRSTPASGVLRPTPVDAVALHNGYPGRDLLPEKAVRQALGRAARSDAAVTAAPRAGLQELRHWFAQDLATQTPPGVTPVTATDVTVLPGTQSGLSAIFRAVTGPGEPVVLESPTYWGAVLAGRQTGVRMVPLATGPDGPDPTELDRVLARTGARLFYAQPRFTNPTGAVWSPETRSRILEVVARHGAFLVEDDWAKDFAIDGVAASLPPMAAGDDSGRVIYLRSLSKSLSPALRVGAVIARGAVRERILGNVGASSMYVSPLLQAAALDVLGTPAWRSHLRTLPDRLAHRRDLLVTAVRMHLPEAELTAVPTGGLNLWLRLPDATDLDRLVADCEARDVVIAGGDDLFPSEPTGRFLRLNFAGPEPGRYGEAVRILGEVLRAGLQ</sequence>
<feature type="domain" description="HTH gntR-type" evidence="6">
    <location>
        <begin position="3"/>
        <end position="69"/>
    </location>
</feature>
<dbReference type="CDD" id="cd07377">
    <property type="entry name" value="WHTH_GntR"/>
    <property type="match status" value="1"/>
</dbReference>
<dbReference type="InterPro" id="IPR015422">
    <property type="entry name" value="PyrdxlP-dep_Trfase_small"/>
</dbReference>
<dbReference type="OrthoDB" id="9802328at2"/>
<dbReference type="InterPro" id="IPR051446">
    <property type="entry name" value="HTH_trans_reg/aminotransferase"/>
</dbReference>
<dbReference type="CDD" id="cd00609">
    <property type="entry name" value="AAT_like"/>
    <property type="match status" value="1"/>
</dbReference>
<accession>A0A0X2NRD7</accession>
<dbReference type="PANTHER" id="PTHR46577:SF2">
    <property type="entry name" value="TRANSCRIPTIONAL REGULATORY PROTEIN"/>
    <property type="match status" value="1"/>
</dbReference>
<dbReference type="InterPro" id="IPR004839">
    <property type="entry name" value="Aminotransferase_I/II_large"/>
</dbReference>
<dbReference type="PROSITE" id="PS50949">
    <property type="entry name" value="HTH_GNTR"/>
    <property type="match status" value="1"/>
</dbReference>
<dbReference type="Gene3D" id="3.90.1150.10">
    <property type="entry name" value="Aspartate Aminotransferase, domain 1"/>
    <property type="match status" value="1"/>
</dbReference>
<reference evidence="8" key="1">
    <citation type="submission" date="2015-11" db="EMBL/GenBank/DDBJ databases">
        <authorList>
            <person name="Dugat-Bony E."/>
        </authorList>
    </citation>
    <scope>NUCLEOTIDE SEQUENCE [LARGE SCALE GENOMIC DNA]</scope>
    <source>
        <strain evidence="8">Mu292</strain>
    </source>
</reference>
<evidence type="ECO:0000256" key="1">
    <source>
        <dbReference type="ARBA" id="ARBA00005384"/>
    </source>
</evidence>
<dbReference type="Gene3D" id="3.40.640.10">
    <property type="entry name" value="Type I PLP-dependent aspartate aminotransferase-like (Major domain)"/>
    <property type="match status" value="1"/>
</dbReference>
<gene>
    <name evidence="7" type="ORF">CVAR292_02682</name>
</gene>
<dbReference type="Pfam" id="PF00155">
    <property type="entry name" value="Aminotran_1_2"/>
    <property type="match status" value="1"/>
</dbReference>
<evidence type="ECO:0000313" key="8">
    <source>
        <dbReference type="Proteomes" id="UP000182498"/>
    </source>
</evidence>
<organism evidence="7 8">
    <name type="scientific">Corynebacterium variabile</name>
    <dbReference type="NCBI Taxonomy" id="1727"/>
    <lineage>
        <taxon>Bacteria</taxon>
        <taxon>Bacillati</taxon>
        <taxon>Actinomycetota</taxon>
        <taxon>Actinomycetes</taxon>
        <taxon>Mycobacteriales</taxon>
        <taxon>Corynebacteriaceae</taxon>
        <taxon>Corynebacterium</taxon>
    </lineage>
</organism>
<protein>
    <submittedName>
        <fullName evidence="7">Transcriptional regulator, GntR family</fullName>
    </submittedName>
</protein>
<dbReference type="EMBL" id="FAUH01000021">
    <property type="protein sequence ID" value="CUU67320.1"/>
    <property type="molecule type" value="Genomic_DNA"/>
</dbReference>
<dbReference type="InterPro" id="IPR015424">
    <property type="entry name" value="PyrdxlP-dep_Trfase"/>
</dbReference>
<evidence type="ECO:0000313" key="7">
    <source>
        <dbReference type="EMBL" id="CUU67320.1"/>
    </source>
</evidence>
<dbReference type="SMART" id="SM00345">
    <property type="entry name" value="HTH_GNTR"/>
    <property type="match status" value="1"/>
</dbReference>
<evidence type="ECO:0000259" key="6">
    <source>
        <dbReference type="PROSITE" id="PS50949"/>
    </source>
</evidence>
<dbReference type="Gene3D" id="1.10.10.10">
    <property type="entry name" value="Winged helix-like DNA-binding domain superfamily/Winged helix DNA-binding domain"/>
    <property type="match status" value="1"/>
</dbReference>
<dbReference type="InterPro" id="IPR015421">
    <property type="entry name" value="PyrdxlP-dep_Trfase_major"/>
</dbReference>
<dbReference type="RefSeq" id="WP_073884724.1">
    <property type="nucleotide sequence ID" value="NZ_FAUH01000021.1"/>
</dbReference>
<dbReference type="SUPFAM" id="SSF53383">
    <property type="entry name" value="PLP-dependent transferases"/>
    <property type="match status" value="1"/>
</dbReference>
<dbReference type="InterPro" id="IPR036390">
    <property type="entry name" value="WH_DNA-bd_sf"/>
</dbReference>
<dbReference type="InterPro" id="IPR036388">
    <property type="entry name" value="WH-like_DNA-bd_sf"/>
</dbReference>
<dbReference type="GO" id="GO:0003677">
    <property type="term" value="F:DNA binding"/>
    <property type="evidence" value="ECO:0007669"/>
    <property type="project" value="UniProtKB-KW"/>
</dbReference>
<name>A0A0X2NRD7_9CORY</name>
<proteinExistence type="inferred from homology"/>
<evidence type="ECO:0000256" key="4">
    <source>
        <dbReference type="ARBA" id="ARBA00023125"/>
    </source>
</evidence>
<dbReference type="GO" id="GO:0030170">
    <property type="term" value="F:pyridoxal phosphate binding"/>
    <property type="evidence" value="ECO:0007669"/>
    <property type="project" value="InterPro"/>
</dbReference>
<dbReference type="SUPFAM" id="SSF46785">
    <property type="entry name" value="Winged helix' DNA-binding domain"/>
    <property type="match status" value="1"/>
</dbReference>
<dbReference type="Pfam" id="PF00392">
    <property type="entry name" value="GntR"/>
    <property type="match status" value="1"/>
</dbReference>
<dbReference type="InterPro" id="IPR000524">
    <property type="entry name" value="Tscrpt_reg_HTH_GntR"/>
</dbReference>
<keyword evidence="5" id="KW-0804">Transcription</keyword>
<keyword evidence="8" id="KW-1185">Reference proteome</keyword>
<dbReference type="GO" id="GO:0003700">
    <property type="term" value="F:DNA-binding transcription factor activity"/>
    <property type="evidence" value="ECO:0007669"/>
    <property type="project" value="InterPro"/>
</dbReference>
<dbReference type="PANTHER" id="PTHR46577">
    <property type="entry name" value="HTH-TYPE TRANSCRIPTIONAL REGULATORY PROTEIN GABR"/>
    <property type="match status" value="1"/>
</dbReference>
<evidence type="ECO:0000256" key="2">
    <source>
        <dbReference type="ARBA" id="ARBA00022898"/>
    </source>
</evidence>
<dbReference type="AlphaFoldDB" id="A0A0X2NRD7"/>
<keyword evidence="3" id="KW-0805">Transcription regulation</keyword>
<keyword evidence="2" id="KW-0663">Pyridoxal phosphate</keyword>
<comment type="similarity">
    <text evidence="1">In the C-terminal section; belongs to the class-I pyridoxal-phosphate-dependent aminotransferase family.</text>
</comment>
<keyword evidence="4" id="KW-0238">DNA-binding</keyword>
<dbReference type="Proteomes" id="UP000182498">
    <property type="component" value="Unassembled WGS sequence"/>
</dbReference>
<evidence type="ECO:0000256" key="5">
    <source>
        <dbReference type="ARBA" id="ARBA00023163"/>
    </source>
</evidence>
<evidence type="ECO:0000256" key="3">
    <source>
        <dbReference type="ARBA" id="ARBA00023015"/>
    </source>
</evidence>